<protein>
    <recommendedName>
        <fullName evidence="5">Inosine/uridine-preferring nucleoside hydrolase domain-containing protein</fullName>
    </recommendedName>
</protein>
<dbReference type="PANTHER" id="PTHR12304">
    <property type="entry name" value="INOSINE-URIDINE PREFERRING NUCLEOSIDE HYDROLASE"/>
    <property type="match status" value="1"/>
</dbReference>
<feature type="domain" description="Inosine/uridine-preferring nucleoside hydrolase" evidence="5">
    <location>
        <begin position="24"/>
        <end position="347"/>
    </location>
</feature>
<dbReference type="GO" id="GO:0006152">
    <property type="term" value="P:purine nucleoside catabolic process"/>
    <property type="evidence" value="ECO:0007669"/>
    <property type="project" value="TreeGrafter"/>
</dbReference>
<name>A0A1E3PAA6_WICAA</name>
<evidence type="ECO:0000256" key="2">
    <source>
        <dbReference type="ARBA" id="ARBA00022801"/>
    </source>
</evidence>
<dbReference type="InterPro" id="IPR023186">
    <property type="entry name" value="IUNH"/>
</dbReference>
<dbReference type="InterPro" id="IPR001910">
    <property type="entry name" value="Inosine/uridine_hydrolase_dom"/>
</dbReference>
<dbReference type="EMBL" id="KV454208">
    <property type="protein sequence ID" value="ODQ62349.1"/>
    <property type="molecule type" value="Genomic_DNA"/>
</dbReference>
<organism evidence="6 7">
    <name type="scientific">Wickerhamomyces anomalus (strain ATCC 58044 / CBS 1984 / NCYC 433 / NRRL Y-366-8)</name>
    <name type="common">Yeast</name>
    <name type="synonym">Hansenula anomala</name>
    <dbReference type="NCBI Taxonomy" id="683960"/>
    <lineage>
        <taxon>Eukaryota</taxon>
        <taxon>Fungi</taxon>
        <taxon>Dikarya</taxon>
        <taxon>Ascomycota</taxon>
        <taxon>Saccharomycotina</taxon>
        <taxon>Saccharomycetes</taxon>
        <taxon>Phaffomycetales</taxon>
        <taxon>Wickerhamomycetaceae</taxon>
        <taxon>Wickerhamomyces</taxon>
    </lineage>
</organism>
<dbReference type="AlphaFoldDB" id="A0A1E3PAA6"/>
<proteinExistence type="inferred from homology"/>
<keyword evidence="4" id="KW-0732">Signal</keyword>
<keyword evidence="7" id="KW-1185">Reference proteome</keyword>
<dbReference type="GO" id="GO:0005829">
    <property type="term" value="C:cytosol"/>
    <property type="evidence" value="ECO:0007669"/>
    <property type="project" value="TreeGrafter"/>
</dbReference>
<reference evidence="6 7" key="1">
    <citation type="journal article" date="2016" name="Proc. Natl. Acad. Sci. U.S.A.">
        <title>Comparative genomics of biotechnologically important yeasts.</title>
        <authorList>
            <person name="Riley R."/>
            <person name="Haridas S."/>
            <person name="Wolfe K.H."/>
            <person name="Lopes M.R."/>
            <person name="Hittinger C.T."/>
            <person name="Goeker M."/>
            <person name="Salamov A.A."/>
            <person name="Wisecaver J.H."/>
            <person name="Long T.M."/>
            <person name="Calvey C.H."/>
            <person name="Aerts A.L."/>
            <person name="Barry K.W."/>
            <person name="Choi C."/>
            <person name="Clum A."/>
            <person name="Coughlan A.Y."/>
            <person name="Deshpande S."/>
            <person name="Douglass A.P."/>
            <person name="Hanson S.J."/>
            <person name="Klenk H.-P."/>
            <person name="LaButti K.M."/>
            <person name="Lapidus A."/>
            <person name="Lindquist E.A."/>
            <person name="Lipzen A.M."/>
            <person name="Meier-Kolthoff J.P."/>
            <person name="Ohm R.A."/>
            <person name="Otillar R.P."/>
            <person name="Pangilinan J.L."/>
            <person name="Peng Y."/>
            <person name="Rokas A."/>
            <person name="Rosa C.A."/>
            <person name="Scheuner C."/>
            <person name="Sibirny A.A."/>
            <person name="Slot J.C."/>
            <person name="Stielow J.B."/>
            <person name="Sun H."/>
            <person name="Kurtzman C.P."/>
            <person name="Blackwell M."/>
            <person name="Grigoriev I.V."/>
            <person name="Jeffries T.W."/>
        </authorList>
    </citation>
    <scope>NUCLEOTIDE SEQUENCE [LARGE SCALE GENOMIC DNA]</scope>
    <source>
        <strain evidence="7">ATCC 58044 / CBS 1984 / NCYC 433 / NRRL Y-366-8</strain>
    </source>
</reference>
<dbReference type="RefSeq" id="XP_019041556.1">
    <property type="nucleotide sequence ID" value="XM_019186128.1"/>
</dbReference>
<feature type="signal peptide" evidence="4">
    <location>
        <begin position="1"/>
        <end position="18"/>
    </location>
</feature>
<dbReference type="GeneID" id="30203374"/>
<comment type="similarity">
    <text evidence="1">Belongs to the IUNH family.</text>
</comment>
<dbReference type="Proteomes" id="UP000094112">
    <property type="component" value="Unassembled WGS sequence"/>
</dbReference>
<sequence length="372" mass="41023">MKFQSLLSIAAVLASASAKKIFIDNDGLAPLQLLFPIAAGHEVLGLSTSFGSASLVDGAGQAYDILNTYNLSSCVPHYIGAQQPLLRTYETFHAWEDLFGALVWQGAYDPHYKDSYSWENITYNDTLAGAIALIDAVKSNKDTDPVIVYAAGMMTTVAQALSIYPDLAKDAQGLYIMGGYFDNQYAQTIGDSITIDINTDINLIQDPEAAQIVLTADWDEIVIGGNVTNYLVPSQKLYDILEEKAGGLDVIRSNPYFAQVSKLLATGNYSQNNDQETLPFWDEVVSAYMSWPELILETTNASVAVDTSFYSPFYGSLRMWNPEWAPKSGYKIANATIIDKIDDEKFYGLLIDTFFKNWTQYCEVDGAVPLIL</sequence>
<dbReference type="OrthoDB" id="432381at2759"/>
<feature type="chain" id="PRO_5009133759" description="Inosine/uridine-preferring nucleoside hydrolase domain-containing protein" evidence="4">
    <location>
        <begin position="19"/>
        <end position="372"/>
    </location>
</feature>
<evidence type="ECO:0000256" key="4">
    <source>
        <dbReference type="SAM" id="SignalP"/>
    </source>
</evidence>
<keyword evidence="3" id="KW-0326">Glycosidase</keyword>
<dbReference type="Pfam" id="PF01156">
    <property type="entry name" value="IU_nuc_hydro"/>
    <property type="match status" value="1"/>
</dbReference>
<evidence type="ECO:0000313" key="6">
    <source>
        <dbReference type="EMBL" id="ODQ62349.1"/>
    </source>
</evidence>
<evidence type="ECO:0000313" key="7">
    <source>
        <dbReference type="Proteomes" id="UP000094112"/>
    </source>
</evidence>
<dbReference type="STRING" id="683960.A0A1E3PAA6"/>
<evidence type="ECO:0000256" key="3">
    <source>
        <dbReference type="ARBA" id="ARBA00023295"/>
    </source>
</evidence>
<evidence type="ECO:0000259" key="5">
    <source>
        <dbReference type="Pfam" id="PF01156"/>
    </source>
</evidence>
<dbReference type="PANTHER" id="PTHR12304:SF25">
    <property type="entry name" value="INOSINE_URIDINE-PREFERRING NUCLEOSIDE HYDROLASE DOMAIN-CONTAINING PROTEIN"/>
    <property type="match status" value="1"/>
</dbReference>
<accession>A0A1E3PAA6</accession>
<evidence type="ECO:0000256" key="1">
    <source>
        <dbReference type="ARBA" id="ARBA00009176"/>
    </source>
</evidence>
<dbReference type="InterPro" id="IPR036452">
    <property type="entry name" value="Ribo_hydro-like"/>
</dbReference>
<keyword evidence="2" id="KW-0378">Hydrolase</keyword>
<dbReference type="SUPFAM" id="SSF53590">
    <property type="entry name" value="Nucleoside hydrolase"/>
    <property type="match status" value="1"/>
</dbReference>
<gene>
    <name evidence="6" type="ORF">WICANDRAFT_87743</name>
</gene>
<dbReference type="GO" id="GO:0008477">
    <property type="term" value="F:purine nucleosidase activity"/>
    <property type="evidence" value="ECO:0007669"/>
    <property type="project" value="TreeGrafter"/>
</dbReference>
<dbReference type="Gene3D" id="3.90.245.10">
    <property type="entry name" value="Ribonucleoside hydrolase-like"/>
    <property type="match status" value="1"/>
</dbReference>